<sequence length="327" mass="35377">MGTKMSPNIALVTTPTRLAGLLAKFGTKGSARFRIQSARSTYLSENASAAAVVDADADFEEYIDEDQHYAAAVKRIRGDLEGLGYPVVPVPRNYISNFYFGMTEAVVVVGPDGLVANTAKYAGDIPIIGVNPMPNRFDGVLLPFQVDDIRKIVRQTLAGRSSVRRVTLGDVTLSDGQSMLAFNDFFIGRSSHVSSRYILYSGNQSETHSSSGVIVSTGAGSTGWLSSVYHMTCGVGRTLGHQSISPPKIPWDTDALCWVVREPFLSRSSQVEMVMGEIRDGIPLRLESLMTEGGVIFSDGIESDYLVFNSGTIAEFQIAKTQSKLVV</sequence>
<dbReference type="SUPFAM" id="SSF111331">
    <property type="entry name" value="NAD kinase/diacylglycerol kinase-like"/>
    <property type="match status" value="1"/>
</dbReference>
<evidence type="ECO:0000313" key="2">
    <source>
        <dbReference type="Proteomes" id="UP000536179"/>
    </source>
</evidence>
<protein>
    <recommendedName>
        <fullName evidence="3">Inorganic polyphosphate/ATP-NAD kinase</fullName>
    </recommendedName>
</protein>
<dbReference type="GO" id="GO:0019674">
    <property type="term" value="P:NAD+ metabolic process"/>
    <property type="evidence" value="ECO:0007669"/>
    <property type="project" value="InterPro"/>
</dbReference>
<accession>A0A7W5H6F4</accession>
<gene>
    <name evidence="1" type="ORF">FHS27_003067</name>
</gene>
<dbReference type="PANTHER" id="PTHR13158">
    <property type="match status" value="1"/>
</dbReference>
<dbReference type="InterPro" id="IPR016064">
    <property type="entry name" value="NAD/diacylglycerol_kinase_sf"/>
</dbReference>
<dbReference type="RefSeq" id="WP_184305598.1">
    <property type="nucleotide sequence ID" value="NZ_JACHXU010000009.1"/>
</dbReference>
<dbReference type="InterPro" id="IPR017438">
    <property type="entry name" value="ATP-NAD_kinase_N"/>
</dbReference>
<dbReference type="GO" id="GO:0003951">
    <property type="term" value="F:NAD+ kinase activity"/>
    <property type="evidence" value="ECO:0007669"/>
    <property type="project" value="InterPro"/>
</dbReference>
<dbReference type="InterPro" id="IPR017437">
    <property type="entry name" value="ATP-NAD_kinase_PpnK-typ_C"/>
</dbReference>
<evidence type="ECO:0000313" key="1">
    <source>
        <dbReference type="EMBL" id="MBB3207248.1"/>
    </source>
</evidence>
<proteinExistence type="predicted"/>
<evidence type="ECO:0008006" key="3">
    <source>
        <dbReference type="Google" id="ProtNLM"/>
    </source>
</evidence>
<dbReference type="AlphaFoldDB" id="A0A7W5H6F4"/>
<dbReference type="EMBL" id="JACHXU010000009">
    <property type="protein sequence ID" value="MBB3207248.1"/>
    <property type="molecule type" value="Genomic_DNA"/>
</dbReference>
<dbReference type="Gene3D" id="3.40.50.10330">
    <property type="entry name" value="Probable inorganic polyphosphate/atp-NAD kinase, domain 1"/>
    <property type="match status" value="1"/>
</dbReference>
<name>A0A7W5H6F4_9BACT</name>
<reference evidence="1 2" key="1">
    <citation type="submission" date="2020-08" db="EMBL/GenBank/DDBJ databases">
        <title>Genomic Encyclopedia of Type Strains, Phase III (KMG-III): the genomes of soil and plant-associated and newly described type strains.</title>
        <authorList>
            <person name="Whitman W."/>
        </authorList>
    </citation>
    <scope>NUCLEOTIDE SEQUENCE [LARGE SCALE GENOMIC DNA]</scope>
    <source>
        <strain evidence="1 2">CECT 8075</strain>
    </source>
</reference>
<comment type="caution">
    <text evidence="1">The sequence shown here is derived from an EMBL/GenBank/DDBJ whole genome shotgun (WGS) entry which is preliminary data.</text>
</comment>
<dbReference type="Gene3D" id="2.60.200.30">
    <property type="entry name" value="Probable inorganic polyphosphate/atp-NAD kinase, domain 2"/>
    <property type="match status" value="1"/>
</dbReference>
<dbReference type="PANTHER" id="PTHR13158:SF5">
    <property type="entry name" value="NAD KINASE 2, MITOCHONDRIAL"/>
    <property type="match status" value="1"/>
</dbReference>
<keyword evidence="2" id="KW-1185">Reference proteome</keyword>
<organism evidence="1 2">
    <name type="scientific">Aporhodopirellula rubra</name>
    <dbReference type="NCBI Taxonomy" id="980271"/>
    <lineage>
        <taxon>Bacteria</taxon>
        <taxon>Pseudomonadati</taxon>
        <taxon>Planctomycetota</taxon>
        <taxon>Planctomycetia</taxon>
        <taxon>Pirellulales</taxon>
        <taxon>Pirellulaceae</taxon>
        <taxon>Aporhodopirellula</taxon>
    </lineage>
</organism>
<dbReference type="Proteomes" id="UP000536179">
    <property type="component" value="Unassembled WGS sequence"/>
</dbReference>